<dbReference type="Proteomes" id="UP001239445">
    <property type="component" value="Unassembled WGS sequence"/>
</dbReference>
<dbReference type="AlphaFoldDB" id="A0AAJ0BS88"/>
<reference evidence="8" key="1">
    <citation type="submission" date="2023-06" db="EMBL/GenBank/DDBJ databases">
        <title>Genome-scale phylogeny and comparative genomics of the fungal order Sordariales.</title>
        <authorList>
            <consortium name="Lawrence Berkeley National Laboratory"/>
            <person name="Hensen N."/>
            <person name="Bonometti L."/>
            <person name="Westerberg I."/>
            <person name="Brannstrom I.O."/>
            <person name="Guillou S."/>
            <person name="Cros-Aarteil S."/>
            <person name="Calhoun S."/>
            <person name="Haridas S."/>
            <person name="Kuo A."/>
            <person name="Mondo S."/>
            <person name="Pangilinan J."/>
            <person name="Riley R."/>
            <person name="Labutti K."/>
            <person name="Andreopoulos B."/>
            <person name="Lipzen A."/>
            <person name="Chen C."/>
            <person name="Yanf M."/>
            <person name="Daum C."/>
            <person name="Ng V."/>
            <person name="Clum A."/>
            <person name="Steindorff A."/>
            <person name="Ohm R."/>
            <person name="Martin F."/>
            <person name="Silar P."/>
            <person name="Natvig D."/>
            <person name="Lalanne C."/>
            <person name="Gautier V."/>
            <person name="Ament-Velasquez S.L."/>
            <person name="Kruys A."/>
            <person name="Hutchinson M.I."/>
            <person name="Powell A.J."/>
            <person name="Barry K."/>
            <person name="Miller A.N."/>
            <person name="Grigoriev I.V."/>
            <person name="Debuchy R."/>
            <person name="Gladieux P."/>
            <person name="Thoren M.H."/>
            <person name="Johannesson H."/>
        </authorList>
    </citation>
    <scope>NUCLEOTIDE SEQUENCE</scope>
    <source>
        <strain evidence="8">PSN4</strain>
    </source>
</reference>
<proteinExistence type="predicted"/>
<feature type="region of interest" description="Disordered" evidence="6">
    <location>
        <begin position="176"/>
        <end position="296"/>
    </location>
</feature>
<dbReference type="Pfam" id="PF00505">
    <property type="entry name" value="HMG_box"/>
    <property type="match status" value="1"/>
</dbReference>
<evidence type="ECO:0000256" key="6">
    <source>
        <dbReference type="SAM" id="MobiDB-lite"/>
    </source>
</evidence>
<dbReference type="InterPro" id="IPR036910">
    <property type="entry name" value="HMG_box_dom_sf"/>
</dbReference>
<feature type="region of interest" description="Disordered" evidence="6">
    <location>
        <begin position="545"/>
        <end position="599"/>
    </location>
</feature>
<dbReference type="FunFam" id="1.10.30.10:FF:000041">
    <property type="entry name" value="HMG box family protein"/>
    <property type="match status" value="1"/>
</dbReference>
<evidence type="ECO:0000256" key="2">
    <source>
        <dbReference type="ARBA" id="ARBA00023125"/>
    </source>
</evidence>
<protein>
    <submittedName>
        <fullName evidence="8">Repressor of filamentous growth 1</fullName>
    </submittedName>
</protein>
<evidence type="ECO:0000256" key="4">
    <source>
        <dbReference type="ARBA" id="ARBA00023242"/>
    </source>
</evidence>
<evidence type="ECO:0000256" key="1">
    <source>
        <dbReference type="ARBA" id="ARBA00023015"/>
    </source>
</evidence>
<feature type="compositionally biased region" description="Low complexity" evidence="6">
    <location>
        <begin position="562"/>
        <end position="585"/>
    </location>
</feature>
<dbReference type="SMART" id="SM00398">
    <property type="entry name" value="HMG"/>
    <property type="match status" value="1"/>
</dbReference>
<evidence type="ECO:0000256" key="3">
    <source>
        <dbReference type="ARBA" id="ARBA00023163"/>
    </source>
</evidence>
<feature type="compositionally biased region" description="Low complexity" evidence="6">
    <location>
        <begin position="247"/>
        <end position="268"/>
    </location>
</feature>
<feature type="region of interest" description="Disordered" evidence="6">
    <location>
        <begin position="443"/>
        <end position="464"/>
    </location>
</feature>
<feature type="region of interest" description="Disordered" evidence="6">
    <location>
        <begin position="331"/>
        <end position="408"/>
    </location>
</feature>
<accession>A0AAJ0BS88</accession>
<dbReference type="EMBL" id="MU839827">
    <property type="protein sequence ID" value="KAK1761061.1"/>
    <property type="molecule type" value="Genomic_DNA"/>
</dbReference>
<feature type="domain" description="HMG box" evidence="7">
    <location>
        <begin position="136"/>
        <end position="204"/>
    </location>
</feature>
<dbReference type="PANTHER" id="PTHR45789">
    <property type="entry name" value="FI18025P1"/>
    <property type="match status" value="1"/>
</dbReference>
<dbReference type="CDD" id="cd01389">
    <property type="entry name" value="HMG-box_ROX1-like"/>
    <property type="match status" value="1"/>
</dbReference>
<comment type="caution">
    <text evidence="8">The sequence shown here is derived from an EMBL/GenBank/DDBJ whole genome shotgun (WGS) entry which is preliminary data.</text>
</comment>
<feature type="compositionally biased region" description="Low complexity" evidence="6">
    <location>
        <begin position="47"/>
        <end position="67"/>
    </location>
</feature>
<feature type="compositionally biased region" description="Basic and acidic residues" evidence="6">
    <location>
        <begin position="176"/>
        <end position="194"/>
    </location>
</feature>
<feature type="region of interest" description="Disordered" evidence="6">
    <location>
        <begin position="1"/>
        <end position="120"/>
    </location>
</feature>
<evidence type="ECO:0000313" key="8">
    <source>
        <dbReference type="EMBL" id="KAK1761061.1"/>
    </source>
</evidence>
<keyword evidence="9" id="KW-1185">Reference proteome</keyword>
<dbReference type="InterPro" id="IPR051356">
    <property type="entry name" value="SOX/SOX-like_TF"/>
</dbReference>
<evidence type="ECO:0000259" key="7">
    <source>
        <dbReference type="PROSITE" id="PS50118"/>
    </source>
</evidence>
<feature type="DNA-binding region" description="HMG box" evidence="5">
    <location>
        <begin position="136"/>
        <end position="204"/>
    </location>
</feature>
<keyword evidence="3" id="KW-0804">Transcription</keyword>
<feature type="compositionally biased region" description="Low complexity" evidence="6">
    <location>
        <begin position="12"/>
        <end position="39"/>
    </location>
</feature>
<keyword evidence="2 5" id="KW-0238">DNA-binding</keyword>
<gene>
    <name evidence="8" type="ORF">QBC47DRAFT_397035</name>
</gene>
<dbReference type="PANTHER" id="PTHR45789:SF2">
    <property type="entry name" value="FI18025P1"/>
    <property type="match status" value="1"/>
</dbReference>
<dbReference type="GO" id="GO:0000978">
    <property type="term" value="F:RNA polymerase II cis-regulatory region sequence-specific DNA binding"/>
    <property type="evidence" value="ECO:0007669"/>
    <property type="project" value="TreeGrafter"/>
</dbReference>
<sequence>MTEVVVSSGPLTRSSSAATATTGMTTRSTRQQTQSQTQSQKEHQTTAAAAALANPPSSDSLTSTSSSFRGPMTRKRAASINTEEASHSGHPRIQDLSLHTPTTASPSHPRPPTSASSLESAAPRDLICLCTPAPKVPRPRNAFILYRQHRQAQVVAQNPGLANPEISKIIGDEWRAEPEERKNQWKQLAEEEKQRHARQYPDYRYQPRRGNKGGPPRLATSSGGIGSGEDPGHCPKCGGRYIATPRTPLTPFVSPPLSSSSPASKTWSMAHPSQSHHPNAGTPRPDFVGSDGQYYRHGSIQQPMSALRGRGAPWHGHGALHDIREEYDAMSATMSPSDPKRRRYHGYQALPSPPGTYGGPSRHSSIGGGPLPNPPMISHSAGGPVLTPVQGHMGPPPRPGAMSRHEFDDRESLRLPPLQTQQLPTSPDSDKSMAYYHVPGPQHVQHAQHAHPPHGQQPPQQPPSAVMMGMGHDASFEERLMSIPFYNKLMALERINPRLPPPSAAVTRGPIIAIDGPDPDLLRIIGPAVERALLMSRECDVRSWYPPSAGDFKPGDVQMSDRTPTQQQQRQQASAGSSRSGSVSTAGGGPGTSASPKDNPFVKAFQEMIEWHAKAAEIVKFVSSSSPHGAAEDNHKLPVALLPAGYSLTHSDRAAILASGRDHYEFVDHWQWTGSLWRGIPGPDLVIYVTHAQGPGPAGEEEGVEVKAPGLMVVKARVGEALSEKTDRRLGFEVVEWVRGGVFWSFWRGGDGGSSSS</sequence>
<evidence type="ECO:0000313" key="9">
    <source>
        <dbReference type="Proteomes" id="UP001239445"/>
    </source>
</evidence>
<feature type="compositionally biased region" description="Polar residues" evidence="6">
    <location>
        <begin position="97"/>
        <end position="106"/>
    </location>
</feature>
<keyword evidence="4 5" id="KW-0539">Nucleus</keyword>
<dbReference type="PROSITE" id="PS50118">
    <property type="entry name" value="HMG_BOX_2"/>
    <property type="match status" value="1"/>
</dbReference>
<dbReference type="Gene3D" id="1.10.30.10">
    <property type="entry name" value="High mobility group box domain"/>
    <property type="match status" value="1"/>
</dbReference>
<keyword evidence="1" id="KW-0805">Transcription regulation</keyword>
<dbReference type="GO" id="GO:0000981">
    <property type="term" value="F:DNA-binding transcription factor activity, RNA polymerase II-specific"/>
    <property type="evidence" value="ECO:0007669"/>
    <property type="project" value="TreeGrafter"/>
</dbReference>
<organism evidence="8 9">
    <name type="scientific">Echria macrotheca</name>
    <dbReference type="NCBI Taxonomy" id="438768"/>
    <lineage>
        <taxon>Eukaryota</taxon>
        <taxon>Fungi</taxon>
        <taxon>Dikarya</taxon>
        <taxon>Ascomycota</taxon>
        <taxon>Pezizomycotina</taxon>
        <taxon>Sordariomycetes</taxon>
        <taxon>Sordariomycetidae</taxon>
        <taxon>Sordariales</taxon>
        <taxon>Schizotheciaceae</taxon>
        <taxon>Echria</taxon>
    </lineage>
</organism>
<dbReference type="SUPFAM" id="SSF47095">
    <property type="entry name" value="HMG-box"/>
    <property type="match status" value="1"/>
</dbReference>
<name>A0AAJ0BS88_9PEZI</name>
<dbReference type="GO" id="GO:0005634">
    <property type="term" value="C:nucleus"/>
    <property type="evidence" value="ECO:0007669"/>
    <property type="project" value="UniProtKB-UniRule"/>
</dbReference>
<evidence type="ECO:0000256" key="5">
    <source>
        <dbReference type="PROSITE-ProRule" id="PRU00267"/>
    </source>
</evidence>
<dbReference type="InterPro" id="IPR009071">
    <property type="entry name" value="HMG_box_dom"/>
</dbReference>